<dbReference type="InterPro" id="IPR023179">
    <property type="entry name" value="GTP-bd_ortho_bundle_sf"/>
</dbReference>
<dbReference type="CDD" id="cd01856">
    <property type="entry name" value="YlqF"/>
    <property type="match status" value="1"/>
</dbReference>
<dbReference type="InterPro" id="IPR027417">
    <property type="entry name" value="P-loop_NTPase"/>
</dbReference>
<reference evidence="6" key="1">
    <citation type="journal article" date="2019" name="Int. J. Syst. Evol. Microbiol.">
        <title>The Global Catalogue of Microorganisms (GCM) 10K type strain sequencing project: providing services to taxonomists for standard genome sequencing and annotation.</title>
        <authorList>
            <consortium name="The Broad Institute Genomics Platform"/>
            <consortium name="The Broad Institute Genome Sequencing Center for Infectious Disease"/>
            <person name="Wu L."/>
            <person name="Ma J."/>
        </authorList>
    </citation>
    <scope>NUCLEOTIDE SEQUENCE [LARGE SCALE GENOMIC DNA]</scope>
    <source>
        <strain evidence="6">KCTC 52141</strain>
    </source>
</reference>
<organism evidence="5 6">
    <name type="scientific">Gilvimarinus japonicus</name>
    <dbReference type="NCBI Taxonomy" id="1796469"/>
    <lineage>
        <taxon>Bacteria</taxon>
        <taxon>Pseudomonadati</taxon>
        <taxon>Pseudomonadota</taxon>
        <taxon>Gammaproteobacteria</taxon>
        <taxon>Cellvibrionales</taxon>
        <taxon>Cellvibrionaceae</taxon>
        <taxon>Gilvimarinus</taxon>
    </lineage>
</organism>
<proteinExistence type="inferred from homology"/>
<evidence type="ECO:0000256" key="3">
    <source>
        <dbReference type="PIRNR" id="PIRNR006230"/>
    </source>
</evidence>
<evidence type="ECO:0000313" key="6">
    <source>
        <dbReference type="Proteomes" id="UP001595548"/>
    </source>
</evidence>
<dbReference type="Proteomes" id="UP001595548">
    <property type="component" value="Unassembled WGS sequence"/>
</dbReference>
<dbReference type="InterPro" id="IPR019991">
    <property type="entry name" value="GTP-bd_ribosome_bgen"/>
</dbReference>
<keyword evidence="6" id="KW-1185">Reference proteome</keyword>
<protein>
    <recommendedName>
        <fullName evidence="3">Ribosome biogenesis GTPase A</fullName>
    </recommendedName>
</protein>
<comment type="similarity">
    <text evidence="3">Belongs to the TRAFAC class YlqF/YawG GTPase family. MTG1 subfamily.</text>
</comment>
<dbReference type="PIRSF" id="PIRSF006230">
    <property type="entry name" value="MG442"/>
    <property type="match status" value="1"/>
</dbReference>
<evidence type="ECO:0000259" key="4">
    <source>
        <dbReference type="PROSITE" id="PS51721"/>
    </source>
</evidence>
<dbReference type="RefSeq" id="WP_382416588.1">
    <property type="nucleotide sequence ID" value="NZ_AP031500.1"/>
</dbReference>
<dbReference type="SUPFAM" id="SSF52540">
    <property type="entry name" value="P-loop containing nucleoside triphosphate hydrolases"/>
    <property type="match status" value="1"/>
</dbReference>
<comment type="function">
    <text evidence="3">Required for a late step of 50S ribosomal subunit assembly. Has GTPase activity.</text>
</comment>
<dbReference type="Pfam" id="PF01926">
    <property type="entry name" value="MMR_HSR1"/>
    <property type="match status" value="1"/>
</dbReference>
<dbReference type="EMBL" id="JBHRTL010000006">
    <property type="protein sequence ID" value="MFC3155724.1"/>
    <property type="molecule type" value="Genomic_DNA"/>
</dbReference>
<keyword evidence="3" id="KW-0963">Cytoplasm</keyword>
<dbReference type="InterPro" id="IPR030378">
    <property type="entry name" value="G_CP_dom"/>
</dbReference>
<dbReference type="InterPro" id="IPR006073">
    <property type="entry name" value="GTP-bd"/>
</dbReference>
<evidence type="ECO:0000313" key="5">
    <source>
        <dbReference type="EMBL" id="MFC3155724.1"/>
    </source>
</evidence>
<sequence>MATLQWYPGHMHKAQKEMREVLPEVDLVIEVLDARIPFSSENPLIQRLRGEKPVVKVLSKSDLADPGNIALWQAHFESQRNTKTLAISTNDPNRMKMLPELCRKLVPLTGTGYKKLRAMILGIPNVGKSTLINTLAGRAVAKTGNEPAVTKRQQKIWLADDFMLLDTPGILWPKQQYENSSYRLAFTGAIKDTALEYDDVAYFGAGYLLKTYPEALKERYQLNELPDHEVEFLEVIAKKRGCLGAGGHADFNKISQLFVNDFRAGLFGGISLETPEMVEREVVEAERLALIEAERKEAKKLERRKRSRKNR</sequence>
<gene>
    <name evidence="5" type="primary">ylqF</name>
    <name evidence="5" type="ORF">ACFOEB_10980</name>
</gene>
<evidence type="ECO:0000256" key="1">
    <source>
        <dbReference type="ARBA" id="ARBA00022741"/>
    </source>
</evidence>
<comment type="subcellular location">
    <subcellularLocation>
        <location evidence="3">Cytoplasm</location>
    </subcellularLocation>
</comment>
<dbReference type="Gene3D" id="1.10.1580.10">
    <property type="match status" value="1"/>
</dbReference>
<feature type="domain" description="CP-type G" evidence="4">
    <location>
        <begin position="15"/>
        <end position="173"/>
    </location>
</feature>
<evidence type="ECO:0000256" key="2">
    <source>
        <dbReference type="ARBA" id="ARBA00023134"/>
    </source>
</evidence>
<dbReference type="Gene3D" id="3.40.50.300">
    <property type="entry name" value="P-loop containing nucleotide triphosphate hydrolases"/>
    <property type="match status" value="1"/>
</dbReference>
<dbReference type="PROSITE" id="PS51721">
    <property type="entry name" value="G_CP"/>
    <property type="match status" value="1"/>
</dbReference>
<dbReference type="PANTHER" id="PTHR45782:SF4">
    <property type="entry name" value="MITOCHONDRIAL RIBOSOME-ASSOCIATED GTPASE 1"/>
    <property type="match status" value="1"/>
</dbReference>
<dbReference type="NCBIfam" id="TIGR03596">
    <property type="entry name" value="GTPase_YlqF"/>
    <property type="match status" value="1"/>
</dbReference>
<dbReference type="PANTHER" id="PTHR45782">
    <property type="entry name" value="MITOCHONDRIAL RIBOSOME-ASSOCIATED GTPASE 1"/>
    <property type="match status" value="1"/>
</dbReference>
<keyword evidence="2 3" id="KW-0342">GTP-binding</keyword>
<accession>A0ABV7HST6</accession>
<dbReference type="PRINTS" id="PR00326">
    <property type="entry name" value="GTP1OBG"/>
</dbReference>
<comment type="caution">
    <text evidence="5">The sequence shown here is derived from an EMBL/GenBank/DDBJ whole genome shotgun (WGS) entry which is preliminary data.</text>
</comment>
<name>A0ABV7HST6_9GAMM</name>
<dbReference type="InterPro" id="IPR016478">
    <property type="entry name" value="GTPase_MTG1"/>
</dbReference>
<keyword evidence="1 3" id="KW-0547">Nucleotide-binding</keyword>